<dbReference type="Proteomes" id="UP000481043">
    <property type="component" value="Unassembled WGS sequence"/>
</dbReference>
<dbReference type="EMBL" id="JAAIWM010000001">
    <property type="protein sequence ID" value="NEY70560.1"/>
    <property type="molecule type" value="Genomic_DNA"/>
</dbReference>
<dbReference type="AlphaFoldDB" id="A0A6M0Q547"/>
<protein>
    <recommendedName>
        <fullName evidence="3">WYL domain-containing protein</fullName>
    </recommendedName>
</protein>
<evidence type="ECO:0000313" key="2">
    <source>
        <dbReference type="Proteomes" id="UP000481043"/>
    </source>
</evidence>
<gene>
    <name evidence="1" type="ORF">G4D63_02290</name>
</gene>
<sequence length="81" mass="9530">MNTFQLQFQRLLEKDQAAEIIYLASNGELSHRVIHVKEVTPYYIRAYCNLRKTTRTFSLQNILSVFPKQAKRISPHHVAAW</sequence>
<dbReference type="RefSeq" id="WP_163177274.1">
    <property type="nucleotide sequence ID" value="NZ_JAAIWM010000001.1"/>
</dbReference>
<name>A0A6M0Q547_9BACI</name>
<evidence type="ECO:0008006" key="3">
    <source>
        <dbReference type="Google" id="ProtNLM"/>
    </source>
</evidence>
<organism evidence="1 2">
    <name type="scientific">Bacillus mesophilus</name>
    <dbReference type="NCBI Taxonomy" id="1808955"/>
    <lineage>
        <taxon>Bacteria</taxon>
        <taxon>Bacillati</taxon>
        <taxon>Bacillota</taxon>
        <taxon>Bacilli</taxon>
        <taxon>Bacillales</taxon>
        <taxon>Bacillaceae</taxon>
        <taxon>Bacillus</taxon>
    </lineage>
</organism>
<keyword evidence="2" id="KW-1185">Reference proteome</keyword>
<proteinExistence type="predicted"/>
<reference evidence="1 2" key="1">
    <citation type="submission" date="2020-02" db="EMBL/GenBank/DDBJ databases">
        <title>Bacillus aquiflavi sp. nov., isolated from yellow water of strong flavor Chinese baijiu in Yibin region of China.</title>
        <authorList>
            <person name="Xie J."/>
        </authorList>
    </citation>
    <scope>NUCLEOTIDE SEQUENCE [LARGE SCALE GENOMIC DNA]</scope>
    <source>
        <strain evidence="1 2">SA4</strain>
    </source>
</reference>
<evidence type="ECO:0000313" key="1">
    <source>
        <dbReference type="EMBL" id="NEY70560.1"/>
    </source>
</evidence>
<accession>A0A6M0Q547</accession>
<comment type="caution">
    <text evidence="1">The sequence shown here is derived from an EMBL/GenBank/DDBJ whole genome shotgun (WGS) entry which is preliminary data.</text>
</comment>